<dbReference type="eggNOG" id="ENOG5033CM8">
    <property type="taxonomic scope" value="Bacteria"/>
</dbReference>
<organism evidence="1 2">
    <name type="scientific">Loigolactobacillus coryniformis subsp. coryniformis KCTC 3167 = DSM 20001</name>
    <dbReference type="NCBI Taxonomy" id="913848"/>
    <lineage>
        <taxon>Bacteria</taxon>
        <taxon>Bacillati</taxon>
        <taxon>Bacillota</taxon>
        <taxon>Bacilli</taxon>
        <taxon>Lactobacillales</taxon>
        <taxon>Lactobacillaceae</taxon>
        <taxon>Loigolactobacillus</taxon>
    </lineage>
</organism>
<dbReference type="AlphaFoldDB" id="A0A0R1EJ88"/>
<proteinExistence type="predicted"/>
<dbReference type="RefSeq" id="WP_010008986.1">
    <property type="nucleotide sequence ID" value="NZ_AZCN01000180.1"/>
</dbReference>
<dbReference type="Proteomes" id="UP000051181">
    <property type="component" value="Unassembled WGS sequence"/>
</dbReference>
<name>A0A0R1EJ88_9LACO</name>
<dbReference type="GeneID" id="65917696"/>
<gene>
    <name evidence="1" type="ORF">FD22_GL000678</name>
</gene>
<evidence type="ECO:0000313" key="2">
    <source>
        <dbReference type="Proteomes" id="UP000051181"/>
    </source>
</evidence>
<sequence length="126" mass="14251">MILHKAKNEQVAADFFKYHYHDRGMMKWGGFYLSDHTSALQKMHAAEVAEAPLPIQSQALISQRLFSAWQRQQLVHLQLNQLEVGERVVAVTGTVVGMADNEIGIQTAEQKIIWLVLAAIKHAEFI</sequence>
<evidence type="ECO:0000313" key="1">
    <source>
        <dbReference type="EMBL" id="KRK09576.1"/>
    </source>
</evidence>
<accession>A0A0R1EJ88</accession>
<reference evidence="1 2" key="1">
    <citation type="journal article" date="2015" name="Genome Announc.">
        <title>Expanding the biotechnology potential of lactobacilli through comparative genomics of 213 strains and associated genera.</title>
        <authorList>
            <person name="Sun Z."/>
            <person name="Harris H.M."/>
            <person name="McCann A."/>
            <person name="Guo C."/>
            <person name="Argimon S."/>
            <person name="Zhang W."/>
            <person name="Yang X."/>
            <person name="Jeffery I.B."/>
            <person name="Cooney J.C."/>
            <person name="Kagawa T.F."/>
            <person name="Liu W."/>
            <person name="Song Y."/>
            <person name="Salvetti E."/>
            <person name="Wrobel A."/>
            <person name="Rasinkangas P."/>
            <person name="Parkhill J."/>
            <person name="Rea M.C."/>
            <person name="O'Sullivan O."/>
            <person name="Ritari J."/>
            <person name="Douillard F.P."/>
            <person name="Paul Ross R."/>
            <person name="Yang R."/>
            <person name="Briner A.E."/>
            <person name="Felis G.E."/>
            <person name="de Vos W.M."/>
            <person name="Barrangou R."/>
            <person name="Klaenhammer T.R."/>
            <person name="Caufield P.W."/>
            <person name="Cui Y."/>
            <person name="Zhang H."/>
            <person name="O'Toole P.W."/>
        </authorList>
    </citation>
    <scope>NUCLEOTIDE SEQUENCE [LARGE SCALE GENOMIC DNA]</scope>
    <source>
        <strain evidence="1 2">DSM 20001</strain>
    </source>
</reference>
<dbReference type="EMBL" id="AZCN01000180">
    <property type="protein sequence ID" value="KRK09576.1"/>
    <property type="molecule type" value="Genomic_DNA"/>
</dbReference>
<protein>
    <recommendedName>
        <fullName evidence="3">DNA-directed RNA polymerase beta subunit</fullName>
    </recommendedName>
</protein>
<comment type="caution">
    <text evidence="1">The sequence shown here is derived from an EMBL/GenBank/DDBJ whole genome shotgun (WGS) entry which is preliminary data.</text>
</comment>
<evidence type="ECO:0008006" key="3">
    <source>
        <dbReference type="Google" id="ProtNLM"/>
    </source>
</evidence>
<dbReference type="PATRIC" id="fig|913848.6.peg.701"/>